<dbReference type="InterPro" id="IPR003737">
    <property type="entry name" value="GlcNAc_PI_deacetylase-related"/>
</dbReference>
<protein>
    <recommendedName>
        <fullName evidence="5">Putative cysteine ligase BshC</fullName>
        <ecNumber evidence="5">6.-.-.-</ecNumber>
    </recommendedName>
</protein>
<evidence type="ECO:0000259" key="7">
    <source>
        <dbReference type="Pfam" id="PF10079"/>
    </source>
</evidence>
<feature type="domain" description="Bacillithiol biosynthesis BshC C-terminal coiled-coil" evidence="8">
    <location>
        <begin position="1090"/>
        <end position="1208"/>
    </location>
</feature>
<dbReference type="InterPro" id="IPR011199">
    <property type="entry name" value="Bacillithiol_biosynth_BshC"/>
</dbReference>
<evidence type="ECO:0000256" key="2">
    <source>
        <dbReference type="ARBA" id="ARBA00022603"/>
    </source>
</evidence>
<dbReference type="Proteomes" id="UP000218418">
    <property type="component" value="Chromosome"/>
</dbReference>
<dbReference type="GO" id="GO:0008757">
    <property type="term" value="F:S-adenosylmethionine-dependent methyltransferase activity"/>
    <property type="evidence" value="ECO:0007669"/>
    <property type="project" value="InterPro"/>
</dbReference>
<evidence type="ECO:0000256" key="3">
    <source>
        <dbReference type="ARBA" id="ARBA00022679"/>
    </source>
</evidence>
<evidence type="ECO:0000259" key="8">
    <source>
        <dbReference type="Pfam" id="PF24850"/>
    </source>
</evidence>
<keyword evidence="10" id="KW-1185">Reference proteome</keyword>
<dbReference type="SUPFAM" id="SSF53335">
    <property type="entry name" value="S-adenosyl-L-methionine-dependent methyltransferases"/>
    <property type="match status" value="1"/>
</dbReference>
<keyword evidence="2" id="KW-0489">Methyltransferase</keyword>
<feature type="domain" description="Methyltransferase type 11" evidence="6">
    <location>
        <begin position="56"/>
        <end position="152"/>
    </location>
</feature>
<dbReference type="Pfam" id="PF02585">
    <property type="entry name" value="PIG-L"/>
    <property type="match status" value="1"/>
</dbReference>
<keyword evidence="4" id="KW-0949">S-adenosyl-L-methionine</keyword>
<dbReference type="GO" id="GO:0032259">
    <property type="term" value="P:methylation"/>
    <property type="evidence" value="ECO:0007669"/>
    <property type="project" value="UniProtKB-KW"/>
</dbReference>
<feature type="domain" description="Bacillithiol biosynthesis BshC N-terminal Rossmann-like" evidence="7">
    <location>
        <begin position="657"/>
        <end position="998"/>
    </location>
</feature>
<sequence>MSQTILPGATTTPRERYEAWAKSYDDRTNRFNWSAPDYLLKAVLSHAIAKGNLRVLDIGVGTGQASVPYLEAGACVTGIDISASMLEAAKAKNPQFHALIEHDFNIPLSKASLLKESFDVVISCGALHFATDLQQTLAQLRWVIANGGILAFTYIPPQHRNFSQATQPHNPSDVERMLEQLEFQVLEHQSFLAYYDNGDSNDPVYYQLIVVGCTREKNNLPESLANIDRTACVDRSKLISAVSQPLMKGISQTQWIDDLEEVQKQNQYLVNTLKLQISAGEIEPKKLPLPQLTAGFARQRISEADILVLMPHPDDESIYAGGTIAALTAAGYKVRLTVATDGKGGRGAVNQRMEELYSAAEILGIERIESLGLNDFGKYRNQSRTIPITAADTLSEWGLDKTLALIVHQIRKHRPRILLTLHPEVDPNYSLHGHHLGLGVAALIAFHLATDPNYILPDYPNLLPWAVDEHQTIIPDILENPSARDIDFKDIENRIRKIEIDKELKLKAIQAHQTQGYSTQRLISFLKSDKPEANFETIQILQRRCCSHLITAIPLTSDKKPHPVLMSFGHAISFRDASLTLTDTPLLIKERGKKQHCSDNPLLDKEGGGNQTFIEKRKLNWSDTPLLDKESNALRRFPPLKQLRERGRGEVKSQIPNRNWNSTYNSIQQRDYPRNKLAELLKQQAETWGNSQEVKANIDKLRNSQTVTVVTGQQVGILGGPVYTLYKALGAIKLARNLSDQGIPAVPVFWMANYDHDIEEVQQVKILNKRPEPEILNLNLPKTNRSVASTKLGLTIESLLDKIEQLLANLPQNQQVFRVLRNIYQPQTNFTTAFRRWLNYLTSEFGLIILDPSQPEFAQLARDIITKELFHGDGTRPAFQRSRKNLANIGQTEIIPTDRDVTQVFFTDNNGTRQRLIRVKGGFVLQQDNLFITKNTLQRILERQPERFTPSALLRPLYQDTVLPTIAYIAGPTEQKYFKQLPEVYQWASIPIPEVVARPSFTVIDSGTANILNQAGGTVNLLNSTDASSQIGIAGLPKDIRLAYEELNRLQQQSFELLQIAKENKPLGNKPLKLQQDIENWLTTTAPIIQPWGTIRISKVFNHAQIELYSLMVTVTQDLERSGTPGNPPSLRNSSKLAKKLGNLQNSILREGRRQNTSGIVALANINPNNSPQERNLSIAELIIKHGKSIIPHLLQISEIDSQRKLIVEFR</sequence>
<dbReference type="InterPro" id="IPR055399">
    <property type="entry name" value="CC_BshC"/>
</dbReference>
<dbReference type="GO" id="GO:0016874">
    <property type="term" value="F:ligase activity"/>
    <property type="evidence" value="ECO:0007669"/>
    <property type="project" value="UniProtKB-UniRule"/>
</dbReference>
<dbReference type="Pfam" id="PF08241">
    <property type="entry name" value="Methyltransf_11"/>
    <property type="match status" value="1"/>
</dbReference>
<dbReference type="NCBIfam" id="TIGR03998">
    <property type="entry name" value="thiol_BshC"/>
    <property type="match status" value="1"/>
</dbReference>
<evidence type="ECO:0000313" key="9">
    <source>
        <dbReference type="EMBL" id="BAY81728.1"/>
    </source>
</evidence>
<organism evidence="9 10">
    <name type="scientific">Calothrix parasitica NIES-267</name>
    <dbReference type="NCBI Taxonomy" id="1973488"/>
    <lineage>
        <taxon>Bacteria</taxon>
        <taxon>Bacillati</taxon>
        <taxon>Cyanobacteriota</taxon>
        <taxon>Cyanophyceae</taxon>
        <taxon>Nostocales</taxon>
        <taxon>Calotrichaceae</taxon>
        <taxon>Calothrix</taxon>
    </lineage>
</organism>
<dbReference type="InterPro" id="IPR013216">
    <property type="entry name" value="Methyltransf_11"/>
</dbReference>
<dbReference type="HAMAP" id="MF_01867">
    <property type="entry name" value="BshC"/>
    <property type="match status" value="1"/>
</dbReference>
<dbReference type="Pfam" id="PF10079">
    <property type="entry name" value="Rossmann-like_BshC"/>
    <property type="match status" value="1"/>
</dbReference>
<dbReference type="Pfam" id="PF24850">
    <property type="entry name" value="CC_BshC"/>
    <property type="match status" value="1"/>
</dbReference>
<dbReference type="Gene3D" id="3.40.50.150">
    <property type="entry name" value="Vaccinia Virus protein VP39"/>
    <property type="match status" value="1"/>
</dbReference>
<dbReference type="InterPro" id="IPR024078">
    <property type="entry name" value="LmbE-like_dom_sf"/>
</dbReference>
<evidence type="ECO:0000256" key="5">
    <source>
        <dbReference type="HAMAP-Rule" id="MF_01867"/>
    </source>
</evidence>
<dbReference type="CDD" id="cd02440">
    <property type="entry name" value="AdoMet_MTases"/>
    <property type="match status" value="1"/>
</dbReference>
<proteinExistence type="inferred from homology"/>
<reference evidence="9 10" key="1">
    <citation type="submission" date="2017-06" db="EMBL/GenBank/DDBJ databases">
        <title>Genome sequencing of cyanobaciteial culture collection at National Institute for Environmental Studies (NIES).</title>
        <authorList>
            <person name="Hirose Y."/>
            <person name="Shimura Y."/>
            <person name="Fujisawa T."/>
            <person name="Nakamura Y."/>
            <person name="Kawachi M."/>
        </authorList>
    </citation>
    <scope>NUCLEOTIDE SEQUENCE [LARGE SCALE GENOMIC DNA]</scope>
    <source>
        <strain evidence="9 10">NIES-267</strain>
    </source>
</reference>
<comment type="similarity">
    <text evidence="5">Belongs to the BshC family.</text>
</comment>
<name>A0A1Z4LKW0_9CYAN</name>
<dbReference type="AlphaFoldDB" id="A0A1Z4LKW0"/>
<evidence type="ECO:0000256" key="4">
    <source>
        <dbReference type="ARBA" id="ARBA00022691"/>
    </source>
</evidence>
<dbReference type="EMBL" id="AP018227">
    <property type="protein sequence ID" value="BAY81728.1"/>
    <property type="molecule type" value="Genomic_DNA"/>
</dbReference>
<accession>A0A1Z4LKW0</accession>
<dbReference type="PANTHER" id="PTHR43464:SF19">
    <property type="entry name" value="UBIQUINONE BIOSYNTHESIS O-METHYLTRANSFERASE, MITOCHONDRIAL"/>
    <property type="match status" value="1"/>
</dbReference>
<keyword evidence="3" id="KW-0808">Transferase</keyword>
<dbReference type="Gene3D" id="3.40.50.10320">
    <property type="entry name" value="LmbE-like"/>
    <property type="match status" value="1"/>
</dbReference>
<dbReference type="EC" id="6.-.-.-" evidence="5"/>
<evidence type="ECO:0000256" key="1">
    <source>
        <dbReference type="ARBA" id="ARBA00022598"/>
    </source>
</evidence>
<dbReference type="PANTHER" id="PTHR43464">
    <property type="entry name" value="METHYLTRANSFERASE"/>
    <property type="match status" value="1"/>
</dbReference>
<gene>
    <name evidence="5" type="primary">bshC</name>
    <name evidence="9" type="ORF">NIES267_12050</name>
</gene>
<dbReference type="InterPro" id="IPR055398">
    <property type="entry name" value="Rossmann-like_BshC"/>
</dbReference>
<evidence type="ECO:0000313" key="10">
    <source>
        <dbReference type="Proteomes" id="UP000218418"/>
    </source>
</evidence>
<dbReference type="InterPro" id="IPR029063">
    <property type="entry name" value="SAM-dependent_MTases_sf"/>
</dbReference>
<evidence type="ECO:0000259" key="6">
    <source>
        <dbReference type="Pfam" id="PF08241"/>
    </source>
</evidence>
<dbReference type="SUPFAM" id="SSF102588">
    <property type="entry name" value="LmbE-like"/>
    <property type="match status" value="1"/>
</dbReference>
<keyword evidence="1 5" id="KW-0436">Ligase</keyword>